<reference evidence="2" key="2">
    <citation type="submission" date="2020-10" db="UniProtKB">
        <authorList>
            <consortium name="WormBaseParasite"/>
        </authorList>
    </citation>
    <scope>IDENTIFICATION</scope>
</reference>
<proteinExistence type="predicted"/>
<evidence type="ECO:0000313" key="2">
    <source>
        <dbReference type="WBParaSite" id="Pan_g16773.t1"/>
    </source>
</evidence>
<dbReference type="AlphaFoldDB" id="A0A7E4ZTM7"/>
<keyword evidence="1" id="KW-1185">Reference proteome</keyword>
<sequence length="167" mass="19170">MDMHHGASPNQKSLQLVTDSRSEAHHLMTAADKDWTVVACDKVWRFDIESISRSALNIPSPPARLSLFDASRLQVWFHFDHKGRSHYLRERKWFPHYPLPLLTDLYYWYMGLPPFFRNSLFPSEAHSPSNGSAPRPATPAAVMSSHLQRFVGLKESHKDQCARQTGN</sequence>
<evidence type="ECO:0000313" key="1">
    <source>
        <dbReference type="Proteomes" id="UP000492821"/>
    </source>
</evidence>
<organism evidence="1 2">
    <name type="scientific">Panagrellus redivivus</name>
    <name type="common">Microworm</name>
    <dbReference type="NCBI Taxonomy" id="6233"/>
    <lineage>
        <taxon>Eukaryota</taxon>
        <taxon>Metazoa</taxon>
        <taxon>Ecdysozoa</taxon>
        <taxon>Nematoda</taxon>
        <taxon>Chromadorea</taxon>
        <taxon>Rhabditida</taxon>
        <taxon>Tylenchina</taxon>
        <taxon>Panagrolaimomorpha</taxon>
        <taxon>Panagrolaimoidea</taxon>
        <taxon>Panagrolaimidae</taxon>
        <taxon>Panagrellus</taxon>
    </lineage>
</organism>
<dbReference type="Proteomes" id="UP000492821">
    <property type="component" value="Unassembled WGS sequence"/>
</dbReference>
<protein>
    <submittedName>
        <fullName evidence="2">DUF295 domain-containing protein</fullName>
    </submittedName>
</protein>
<dbReference type="WBParaSite" id="Pan_g16773.t1">
    <property type="protein sequence ID" value="Pan_g16773.t1"/>
    <property type="gene ID" value="Pan_g16773"/>
</dbReference>
<accession>A0A7E4ZTM7</accession>
<reference evidence="1" key="1">
    <citation type="journal article" date="2013" name="Genetics">
        <title>The draft genome and transcriptome of Panagrellus redivivus are shaped by the harsh demands of a free-living lifestyle.</title>
        <authorList>
            <person name="Srinivasan J."/>
            <person name="Dillman A.R."/>
            <person name="Macchietto M.G."/>
            <person name="Heikkinen L."/>
            <person name="Lakso M."/>
            <person name="Fracchia K.M."/>
            <person name="Antoshechkin I."/>
            <person name="Mortazavi A."/>
            <person name="Wong G."/>
            <person name="Sternberg P.W."/>
        </authorList>
    </citation>
    <scope>NUCLEOTIDE SEQUENCE [LARGE SCALE GENOMIC DNA]</scope>
    <source>
        <strain evidence="1">MT8872</strain>
    </source>
</reference>
<name>A0A7E4ZTM7_PANRE</name>